<feature type="compositionally biased region" description="Polar residues" evidence="14">
    <location>
        <begin position="834"/>
        <end position="847"/>
    </location>
</feature>
<feature type="compositionally biased region" description="Basic and acidic residues" evidence="14">
    <location>
        <begin position="895"/>
        <end position="905"/>
    </location>
</feature>
<feature type="coiled-coil region" evidence="13">
    <location>
        <begin position="441"/>
        <end position="482"/>
    </location>
</feature>
<dbReference type="InterPro" id="IPR017419">
    <property type="entry name" value="MAP3K12_MAP3K13"/>
</dbReference>
<dbReference type="PRINTS" id="PR00109">
    <property type="entry name" value="TYRKINASE"/>
</dbReference>
<feature type="region of interest" description="Disordered" evidence="14">
    <location>
        <begin position="778"/>
        <end position="853"/>
    </location>
</feature>
<comment type="catalytic activity">
    <reaction evidence="11">
        <text>L-seryl-[protein] + ATP = O-phospho-L-seryl-[protein] + ADP + H(+)</text>
        <dbReference type="Rhea" id="RHEA:17989"/>
        <dbReference type="Rhea" id="RHEA-COMP:9863"/>
        <dbReference type="Rhea" id="RHEA-COMP:11604"/>
        <dbReference type="ChEBI" id="CHEBI:15378"/>
        <dbReference type="ChEBI" id="CHEBI:29999"/>
        <dbReference type="ChEBI" id="CHEBI:30616"/>
        <dbReference type="ChEBI" id="CHEBI:83421"/>
        <dbReference type="ChEBI" id="CHEBI:456216"/>
        <dbReference type="EC" id="2.7.11.25"/>
    </reaction>
</comment>
<feature type="region of interest" description="Disordered" evidence="14">
    <location>
        <begin position="1"/>
        <end position="38"/>
    </location>
</feature>
<evidence type="ECO:0000256" key="14">
    <source>
        <dbReference type="SAM" id="MobiDB-lite"/>
    </source>
</evidence>
<feature type="compositionally biased region" description="Basic and acidic residues" evidence="14">
    <location>
        <begin position="1"/>
        <end position="13"/>
    </location>
</feature>
<evidence type="ECO:0000256" key="13">
    <source>
        <dbReference type="SAM" id="Coils"/>
    </source>
</evidence>
<keyword evidence="16" id="KW-1185">Reference proteome</keyword>
<dbReference type="Gene3D" id="3.30.200.20">
    <property type="entry name" value="Phosphorylase Kinase, domain 1"/>
    <property type="match status" value="1"/>
</dbReference>
<dbReference type="InterPro" id="IPR011009">
    <property type="entry name" value="Kinase-like_dom_sf"/>
</dbReference>
<keyword evidence="6 12" id="KW-0808">Transferase</keyword>
<keyword evidence="8 12" id="KW-0418">Kinase</keyword>
<proteinExistence type="inferred from homology"/>
<keyword evidence="5 12" id="KW-0723">Serine/threonine-protein kinase</keyword>
<comment type="similarity">
    <text evidence="2 12">Belongs to the protein kinase superfamily. STE Ser/Thr protein kinase family. MAP kinase kinase kinase subfamily.</text>
</comment>
<feature type="compositionally biased region" description="Basic and acidic residues" evidence="14">
    <location>
        <begin position="963"/>
        <end position="979"/>
    </location>
</feature>
<reference evidence="17" key="1">
    <citation type="submission" date="2025-08" db="UniProtKB">
        <authorList>
            <consortium name="RefSeq"/>
        </authorList>
    </citation>
    <scope>IDENTIFICATION</scope>
</reference>
<evidence type="ECO:0000256" key="11">
    <source>
        <dbReference type="ARBA" id="ARBA00048329"/>
    </source>
</evidence>
<dbReference type="Proteomes" id="UP000695022">
    <property type="component" value="Unplaced"/>
</dbReference>
<evidence type="ECO:0000256" key="8">
    <source>
        <dbReference type="ARBA" id="ARBA00022777"/>
    </source>
</evidence>
<evidence type="ECO:0000313" key="16">
    <source>
        <dbReference type="Proteomes" id="UP000695022"/>
    </source>
</evidence>
<evidence type="ECO:0000256" key="3">
    <source>
        <dbReference type="ARBA" id="ARBA00012406"/>
    </source>
</evidence>
<dbReference type="SMART" id="SM00220">
    <property type="entry name" value="S_TKc"/>
    <property type="match status" value="1"/>
</dbReference>
<protein>
    <recommendedName>
        <fullName evidence="3 12">Mitogen-activated protein kinase kinase kinase</fullName>
        <ecNumber evidence="3 12">2.7.11.25</ecNumber>
    </recommendedName>
</protein>
<dbReference type="PANTHER" id="PTHR44329:SF304">
    <property type="entry name" value="MITOGEN-ACTIVATED PROTEIN KINASE KINASE KINASE 13-LIKE ISOFORM X1"/>
    <property type="match status" value="1"/>
</dbReference>
<gene>
    <name evidence="17" type="primary">LOC106810530</name>
</gene>
<accession>A0ABM1EB28</accession>
<feature type="compositionally biased region" description="Polar residues" evidence="14">
    <location>
        <begin position="778"/>
        <end position="787"/>
    </location>
</feature>
<evidence type="ECO:0000256" key="4">
    <source>
        <dbReference type="ARBA" id="ARBA00022490"/>
    </source>
</evidence>
<dbReference type="Pfam" id="PF07714">
    <property type="entry name" value="PK_Tyr_Ser-Thr"/>
    <property type="match status" value="1"/>
</dbReference>
<dbReference type="InterPro" id="IPR001245">
    <property type="entry name" value="Ser-Thr/Tyr_kinase_cat_dom"/>
</dbReference>
<dbReference type="InterPro" id="IPR051681">
    <property type="entry name" value="Ser/Thr_Kinases-Pseudokinases"/>
</dbReference>
<dbReference type="RefSeq" id="XP_014669399.1">
    <property type="nucleotide sequence ID" value="XM_014813913.1"/>
</dbReference>
<dbReference type="InterPro" id="IPR008271">
    <property type="entry name" value="Ser/Thr_kinase_AS"/>
</dbReference>
<evidence type="ECO:0000313" key="17">
    <source>
        <dbReference type="RefSeq" id="XP_014669399.1"/>
    </source>
</evidence>
<feature type="region of interest" description="Disordered" evidence="14">
    <location>
        <begin position="647"/>
        <end position="683"/>
    </location>
</feature>
<feature type="compositionally biased region" description="Gly residues" evidence="14">
    <location>
        <begin position="794"/>
        <end position="803"/>
    </location>
</feature>
<keyword evidence="7 12" id="KW-0547">Nucleotide-binding</keyword>
<dbReference type="GeneID" id="106810530"/>
<evidence type="ECO:0000256" key="9">
    <source>
        <dbReference type="ARBA" id="ARBA00022840"/>
    </source>
</evidence>
<comment type="subcellular location">
    <subcellularLocation>
        <location evidence="1">Cytoplasm</location>
    </subcellularLocation>
</comment>
<evidence type="ECO:0000256" key="2">
    <source>
        <dbReference type="ARBA" id="ARBA00006529"/>
    </source>
</evidence>
<feature type="compositionally biased region" description="Polar residues" evidence="14">
    <location>
        <begin position="980"/>
        <end position="1007"/>
    </location>
</feature>
<evidence type="ECO:0000256" key="6">
    <source>
        <dbReference type="ARBA" id="ARBA00022679"/>
    </source>
</evidence>
<dbReference type="EC" id="2.7.11.25" evidence="3 12"/>
<dbReference type="InterPro" id="IPR000719">
    <property type="entry name" value="Prot_kinase_dom"/>
</dbReference>
<feature type="coiled-coil region" evidence="13">
    <location>
        <begin position="917"/>
        <end position="944"/>
    </location>
</feature>
<dbReference type="PROSITE" id="PS00108">
    <property type="entry name" value="PROTEIN_KINASE_ST"/>
    <property type="match status" value="1"/>
</dbReference>
<sequence>MHTDPIKNKEKRSSMAGAAMIEAPQRDEPINSRNSPSALNILSNSTDAEDFANSMLCLEDELKHLAVAPKALDLSSPSPGSAPSSSRLDKCSEYNNDMELDHVGYRSDGSGGFFEGLLGCLRPVWTIIGKAAQAEIKMKGTMKDEWEIPFESIRDLQWLGSGAQGAVFLGTLETKSVAVKKVREFEETDIKHLRKLNHPNIISFIGVCTQEPCYCVIMEYCPYGQLYEVLRDGRVEVSPPLLCEWAKQIAAGMTYLHSHKIIHRDLKSPNVLIAESDVVKISDFGVSRHLSEQSTVMSFAGTVAWMAPEIIRNEPCSEKVDIWSFGVVLWELLTCETPYKDVDSSAIIWGVGNNSLHLPVPSTCPDGFKLLMNQCWNGKPRNRPSFKNILIHLDIAAAEVLDIPKEEYFKIQGAWKEEIKQSFQNIKSGTVHIPRLEEELIRRRRQELRHAQDIREHYERKLDRANNLYMELSTVMLQLEQREREVIKKEQQMAMYTNPCKLVKKRIVKPVLKVQERSGSKKRSPKSTAEEHLSPLKVVPATAPSPIPPEAVSPDASPSKVRIRKVRHRRLLSRGTMTAMAAMMSPSKDSLQCKLQDLRPDDDRRKLQHSQYLENIKYGAGLRSPSVAAHGLPGETCLDDAGRLVRPDDSAASPFKPPKMWTNPKNGRGGGGGGGGGGQKSTRLLGSNKYPQKAFLNRETDEIIRVPYEADATAAAAAAAAAAVAKESVKELFVKKTALPRELEHSYTDSTSSDNQSLERSFTQNLANGAMQRCTSLASSAAFTHSPSASTRSDGGGGSGAPTGGERPKLQPYTRHTSNSSDATPPINGAVPLESSSSTGGTQPSEDSWSEGIDTESDMELRRATIAHHMSNRMSGYSTFSSEGNDNNSDYEENTSEHSMRDTPDRLVSSTSGSDLAYHLQAQVQQSEADIRKLKARYECENSNHSVLSLSEPDLVDSSDSSSDERSIDTIRTALEKSRSTGSRESATSSHSVASALSITSNHSMNW</sequence>
<dbReference type="Gene3D" id="1.10.510.10">
    <property type="entry name" value="Transferase(Phosphotransferase) domain 1"/>
    <property type="match status" value="1"/>
</dbReference>
<dbReference type="PANTHER" id="PTHR44329">
    <property type="entry name" value="SERINE/THREONINE-PROTEIN KINASE TNNI3K-RELATED"/>
    <property type="match status" value="1"/>
</dbReference>
<evidence type="ECO:0000259" key="15">
    <source>
        <dbReference type="PROSITE" id="PS50011"/>
    </source>
</evidence>
<feature type="region of interest" description="Disordered" evidence="14">
    <location>
        <begin position="951"/>
        <end position="1007"/>
    </location>
</feature>
<keyword evidence="13" id="KW-0175">Coiled coil</keyword>
<feature type="compositionally biased region" description="Polar residues" evidence="14">
    <location>
        <begin position="875"/>
        <end position="888"/>
    </location>
</feature>
<feature type="compositionally biased region" description="Low complexity" evidence="14">
    <location>
        <begin position="951"/>
        <end position="961"/>
    </location>
</feature>
<organism evidence="16 17">
    <name type="scientific">Priapulus caudatus</name>
    <name type="common">Priapulid worm</name>
    <dbReference type="NCBI Taxonomy" id="37621"/>
    <lineage>
        <taxon>Eukaryota</taxon>
        <taxon>Metazoa</taxon>
        <taxon>Ecdysozoa</taxon>
        <taxon>Scalidophora</taxon>
        <taxon>Priapulida</taxon>
        <taxon>Priapulimorpha</taxon>
        <taxon>Priapulimorphida</taxon>
        <taxon>Priapulidae</taxon>
        <taxon>Priapulus</taxon>
    </lineage>
</organism>
<feature type="compositionally biased region" description="Gly residues" evidence="14">
    <location>
        <begin position="667"/>
        <end position="679"/>
    </location>
</feature>
<evidence type="ECO:0000256" key="7">
    <source>
        <dbReference type="ARBA" id="ARBA00022741"/>
    </source>
</evidence>
<dbReference type="CDD" id="cd14059">
    <property type="entry name" value="STKc_MAP3K12_13"/>
    <property type="match status" value="1"/>
</dbReference>
<name>A0ABM1EB28_PRICU</name>
<comment type="catalytic activity">
    <reaction evidence="10">
        <text>L-threonyl-[protein] + ATP = O-phospho-L-threonyl-[protein] + ADP + H(+)</text>
        <dbReference type="Rhea" id="RHEA:46608"/>
        <dbReference type="Rhea" id="RHEA-COMP:11060"/>
        <dbReference type="Rhea" id="RHEA-COMP:11605"/>
        <dbReference type="ChEBI" id="CHEBI:15378"/>
        <dbReference type="ChEBI" id="CHEBI:30013"/>
        <dbReference type="ChEBI" id="CHEBI:30616"/>
        <dbReference type="ChEBI" id="CHEBI:61977"/>
        <dbReference type="ChEBI" id="CHEBI:456216"/>
        <dbReference type="EC" id="2.7.11.25"/>
    </reaction>
</comment>
<feature type="domain" description="Protein kinase" evidence="15">
    <location>
        <begin position="153"/>
        <end position="395"/>
    </location>
</feature>
<evidence type="ECO:0000256" key="1">
    <source>
        <dbReference type="ARBA" id="ARBA00004496"/>
    </source>
</evidence>
<evidence type="ECO:0000256" key="10">
    <source>
        <dbReference type="ARBA" id="ARBA00047559"/>
    </source>
</evidence>
<feature type="region of interest" description="Disordered" evidence="14">
    <location>
        <begin position="513"/>
        <end position="561"/>
    </location>
</feature>
<keyword evidence="9 12" id="KW-0067">ATP-binding</keyword>
<evidence type="ECO:0000256" key="12">
    <source>
        <dbReference type="PIRNR" id="PIRNR038165"/>
    </source>
</evidence>
<evidence type="ECO:0000256" key="5">
    <source>
        <dbReference type="ARBA" id="ARBA00022527"/>
    </source>
</evidence>
<dbReference type="PIRSF" id="PIRSF038165">
    <property type="entry name" value="MAPKKK12_MAPKKK13"/>
    <property type="match status" value="1"/>
</dbReference>
<keyword evidence="4" id="KW-0963">Cytoplasm</keyword>
<dbReference type="SUPFAM" id="SSF56112">
    <property type="entry name" value="Protein kinase-like (PK-like)"/>
    <property type="match status" value="1"/>
</dbReference>
<feature type="region of interest" description="Disordered" evidence="14">
    <location>
        <begin position="875"/>
        <end position="912"/>
    </location>
</feature>
<dbReference type="PROSITE" id="PS50011">
    <property type="entry name" value="PROTEIN_KINASE_DOM"/>
    <property type="match status" value="1"/>
</dbReference>
<feature type="compositionally biased region" description="Polar residues" evidence="14">
    <location>
        <begin position="814"/>
        <end position="823"/>
    </location>
</feature>